<dbReference type="Proteomes" id="UP001215280">
    <property type="component" value="Unassembled WGS sequence"/>
</dbReference>
<dbReference type="EMBL" id="JARJLG010000092">
    <property type="protein sequence ID" value="KAJ7747917.1"/>
    <property type="molecule type" value="Genomic_DNA"/>
</dbReference>
<feature type="compositionally biased region" description="Basic residues" evidence="1">
    <location>
        <begin position="523"/>
        <end position="536"/>
    </location>
</feature>
<feature type="region of interest" description="Disordered" evidence="1">
    <location>
        <begin position="518"/>
        <end position="543"/>
    </location>
</feature>
<proteinExistence type="predicted"/>
<dbReference type="PANTHER" id="PTHR47417">
    <property type="entry name" value="SMR DOMAIN-CONTAINING PROTEIN YPL199C"/>
    <property type="match status" value="1"/>
</dbReference>
<keyword evidence="2" id="KW-0732">Signal</keyword>
<evidence type="ECO:0000313" key="4">
    <source>
        <dbReference type="EMBL" id="KAJ7747917.1"/>
    </source>
</evidence>
<feature type="chain" id="PRO_5042154211" description="Smr domain-containing protein" evidence="2">
    <location>
        <begin position="25"/>
        <end position="559"/>
    </location>
</feature>
<dbReference type="InterPro" id="IPR053020">
    <property type="entry name" value="Smr_domain_protein"/>
</dbReference>
<feature type="compositionally biased region" description="Pro residues" evidence="1">
    <location>
        <begin position="240"/>
        <end position="251"/>
    </location>
</feature>
<dbReference type="AlphaFoldDB" id="A0AAD7IPR9"/>
<evidence type="ECO:0000256" key="2">
    <source>
        <dbReference type="SAM" id="SignalP"/>
    </source>
</evidence>
<dbReference type="SUPFAM" id="SSF160443">
    <property type="entry name" value="SMR domain-like"/>
    <property type="match status" value="1"/>
</dbReference>
<evidence type="ECO:0000313" key="5">
    <source>
        <dbReference type="Proteomes" id="UP001215280"/>
    </source>
</evidence>
<comment type="caution">
    <text evidence="4">The sequence shown here is derived from an EMBL/GenBank/DDBJ whole genome shotgun (WGS) entry which is preliminary data.</text>
</comment>
<feature type="compositionally biased region" description="Basic and acidic residues" evidence="1">
    <location>
        <begin position="38"/>
        <end position="54"/>
    </location>
</feature>
<organism evidence="4 5">
    <name type="scientific">Mycena maculata</name>
    <dbReference type="NCBI Taxonomy" id="230809"/>
    <lineage>
        <taxon>Eukaryota</taxon>
        <taxon>Fungi</taxon>
        <taxon>Dikarya</taxon>
        <taxon>Basidiomycota</taxon>
        <taxon>Agaricomycotina</taxon>
        <taxon>Agaricomycetes</taxon>
        <taxon>Agaricomycetidae</taxon>
        <taxon>Agaricales</taxon>
        <taxon>Marasmiineae</taxon>
        <taxon>Mycenaceae</taxon>
        <taxon>Mycena</taxon>
    </lineage>
</organism>
<feature type="compositionally biased region" description="Basic and acidic residues" evidence="1">
    <location>
        <begin position="279"/>
        <end position="294"/>
    </location>
</feature>
<feature type="domain" description="Smr" evidence="3">
    <location>
        <begin position="440"/>
        <end position="511"/>
    </location>
</feature>
<gene>
    <name evidence="4" type="ORF">DFH07DRAFT_573546</name>
</gene>
<evidence type="ECO:0000259" key="3">
    <source>
        <dbReference type="PROSITE" id="PS50828"/>
    </source>
</evidence>
<feature type="region of interest" description="Disordered" evidence="1">
    <location>
        <begin position="34"/>
        <end position="54"/>
    </location>
</feature>
<feature type="compositionally biased region" description="Basic and acidic residues" evidence="1">
    <location>
        <begin position="153"/>
        <end position="170"/>
    </location>
</feature>
<feature type="signal peptide" evidence="2">
    <location>
        <begin position="1"/>
        <end position="24"/>
    </location>
</feature>
<sequence>MPPLRNAAFWTVVGLASHALLAWAFRPDPILPQEDTVDTDKNNRDLDVDTREPTFLDDDDADEFYGGRFSSCSCDTCVRSRSQPTSAVAGPILPPITRTSQPVPASYPASPPRPDATPPRPRVVDGPGSPIILPRQRGETDKLSDFLPKSRPFRREQGPAPKTEPEERSTSETPVPYWLDTERPTFSDDDDADEFYGGRFSSCSCDTCVRSRSQPTSAVAGPIPPPITRTRQPVPASYPASPPRPGATPPRPQRKVDARGLSTVLPYVDDVEKFTRLRREQGLAPKTEFEERGRGSASETLVPDLFDTKTVSTPPFSPLPPARQTSNEEGVLSEAKVLRESARNEHQLFLQAEASAKEHKRAKDAFETDAKEILRHDSDMTAIHSAQEVQKQAEKECILSSQAKAAAKKHRRARDAFDRDASEMIFKENNKNKRPFDDDLDFHRLFVREAIVKAKEAILQREKRGDREVRFIVGKGSRAALRLGLAKRIQNMPRAVITDPDNEGRLIVTLNNLNPSSGEIPARSRKISSGKVRGGRANRENQGRSVKAINFLGTLDFSE</sequence>
<dbReference type="InterPro" id="IPR002625">
    <property type="entry name" value="Smr_dom"/>
</dbReference>
<dbReference type="InterPro" id="IPR036063">
    <property type="entry name" value="Smr_dom_sf"/>
</dbReference>
<dbReference type="PROSITE" id="PS50828">
    <property type="entry name" value="SMR"/>
    <property type="match status" value="1"/>
</dbReference>
<dbReference type="Gene3D" id="3.30.1370.110">
    <property type="match status" value="1"/>
</dbReference>
<evidence type="ECO:0000256" key="1">
    <source>
        <dbReference type="SAM" id="MobiDB-lite"/>
    </source>
</evidence>
<keyword evidence="5" id="KW-1185">Reference proteome</keyword>
<reference evidence="4" key="1">
    <citation type="submission" date="2023-03" db="EMBL/GenBank/DDBJ databases">
        <title>Massive genome expansion in bonnet fungi (Mycena s.s.) driven by repeated elements and novel gene families across ecological guilds.</title>
        <authorList>
            <consortium name="Lawrence Berkeley National Laboratory"/>
            <person name="Harder C.B."/>
            <person name="Miyauchi S."/>
            <person name="Viragh M."/>
            <person name="Kuo A."/>
            <person name="Thoen E."/>
            <person name="Andreopoulos B."/>
            <person name="Lu D."/>
            <person name="Skrede I."/>
            <person name="Drula E."/>
            <person name="Henrissat B."/>
            <person name="Morin E."/>
            <person name="Kohler A."/>
            <person name="Barry K."/>
            <person name="LaButti K."/>
            <person name="Morin E."/>
            <person name="Salamov A."/>
            <person name="Lipzen A."/>
            <person name="Mereny Z."/>
            <person name="Hegedus B."/>
            <person name="Baldrian P."/>
            <person name="Stursova M."/>
            <person name="Weitz H."/>
            <person name="Taylor A."/>
            <person name="Grigoriev I.V."/>
            <person name="Nagy L.G."/>
            <person name="Martin F."/>
            <person name="Kauserud H."/>
        </authorList>
    </citation>
    <scope>NUCLEOTIDE SEQUENCE</scope>
    <source>
        <strain evidence="4">CBHHK188m</strain>
    </source>
</reference>
<name>A0AAD7IPR9_9AGAR</name>
<accession>A0AAD7IPR9</accession>
<dbReference type="PANTHER" id="PTHR47417:SF1">
    <property type="entry name" value="SMR DOMAIN-CONTAINING PROTEIN YPL199C"/>
    <property type="match status" value="1"/>
</dbReference>
<feature type="compositionally biased region" description="Pro residues" evidence="1">
    <location>
        <begin position="109"/>
        <end position="121"/>
    </location>
</feature>
<protein>
    <recommendedName>
        <fullName evidence="3">Smr domain-containing protein</fullName>
    </recommendedName>
</protein>
<feature type="region of interest" description="Disordered" evidence="1">
    <location>
        <begin position="207"/>
        <end position="261"/>
    </location>
</feature>
<feature type="region of interest" description="Disordered" evidence="1">
    <location>
        <begin position="83"/>
        <end position="192"/>
    </location>
</feature>
<feature type="region of interest" description="Disordered" evidence="1">
    <location>
        <begin position="279"/>
        <end position="329"/>
    </location>
</feature>